<dbReference type="InterPro" id="IPR000572">
    <property type="entry name" value="OxRdtase_Mopterin-bd_dom"/>
</dbReference>
<organism evidence="3 4">
    <name type="scientific">Alicyclobacillus mengziensis</name>
    <dbReference type="NCBI Taxonomy" id="2931921"/>
    <lineage>
        <taxon>Bacteria</taxon>
        <taxon>Bacillati</taxon>
        <taxon>Bacillota</taxon>
        <taxon>Bacilli</taxon>
        <taxon>Bacillales</taxon>
        <taxon>Alicyclobacillaceae</taxon>
        <taxon>Alicyclobacillus</taxon>
    </lineage>
</organism>
<feature type="domain" description="Oxidoreductase molybdopterin-binding" evidence="2">
    <location>
        <begin position="198"/>
        <end position="342"/>
    </location>
</feature>
<dbReference type="Gene3D" id="1.20.950.20">
    <property type="entry name" value="Transmembrane di-heme cytochromes, Chain C"/>
    <property type="match status" value="1"/>
</dbReference>
<feature type="transmembrane region" description="Helical" evidence="1">
    <location>
        <begin position="109"/>
        <end position="127"/>
    </location>
</feature>
<dbReference type="AlphaFoldDB" id="A0A9X7W2X9"/>
<dbReference type="InterPro" id="IPR036374">
    <property type="entry name" value="OxRdtase_Mopterin-bd_sf"/>
</dbReference>
<keyword evidence="4" id="KW-1185">Reference proteome</keyword>
<feature type="transmembrane region" description="Helical" evidence="1">
    <location>
        <begin position="147"/>
        <end position="164"/>
    </location>
</feature>
<sequence>MVRLHYYSIASFIFLLLSGIALFWQPVHTILIPYLPVLYQLHILFGLIFTVTLLIPLFVKLPIGKLLRRLDWLLPMVLGTAIVLTGIFLWKVTWFPTTWRSLAFRWHGWISYGLGGWFIIHAIYKAVSYRPANRGINGYIDPERRRFLKWMGYGVVGTVVLTVVDPVRLWKVAASEGANSVSTTGTFAEYYTVVNGYPTMTLSNYKLQIDGLVGNPTTLDWTRFQALPALTQKENFHCVTGWSVAGVEWTGVHLSSIVNLVVPSSAVKYVHFYSFDGVYTESLSLAEALGESVMLAYKLDGAPLSTPQGFPVRLVVPKMYGYKSIKWVKRVEFSDKPLTGYWEQRGYPNEAYIGSAI</sequence>
<dbReference type="PANTHER" id="PTHR43032">
    <property type="entry name" value="PROTEIN-METHIONINE-SULFOXIDE REDUCTASE"/>
    <property type="match status" value="1"/>
</dbReference>
<evidence type="ECO:0000313" key="4">
    <source>
        <dbReference type="Proteomes" id="UP000663505"/>
    </source>
</evidence>
<gene>
    <name evidence="3" type="ORF">JZ786_03490</name>
</gene>
<reference evidence="3 4" key="1">
    <citation type="submission" date="2021-02" db="EMBL/GenBank/DDBJ databases">
        <title>Alicyclobacillus curvatus sp. nov. and Alicyclobacillus mengziensis sp. nov., two acidophilic bacteria isolated from acid mine drainage.</title>
        <authorList>
            <person name="Huang Y."/>
        </authorList>
    </citation>
    <scope>NUCLEOTIDE SEQUENCE [LARGE SCALE GENOMIC DNA]</scope>
    <source>
        <strain evidence="3 4">S30H14</strain>
    </source>
</reference>
<dbReference type="GO" id="GO:0016020">
    <property type="term" value="C:membrane"/>
    <property type="evidence" value="ECO:0007669"/>
    <property type="project" value="InterPro"/>
</dbReference>
<keyword evidence="1" id="KW-0472">Membrane</keyword>
<evidence type="ECO:0000259" key="2">
    <source>
        <dbReference type="Pfam" id="PF00174"/>
    </source>
</evidence>
<proteinExistence type="predicted"/>
<feature type="transmembrane region" description="Helical" evidence="1">
    <location>
        <begin position="70"/>
        <end position="89"/>
    </location>
</feature>
<evidence type="ECO:0000256" key="1">
    <source>
        <dbReference type="SAM" id="Phobius"/>
    </source>
</evidence>
<evidence type="ECO:0000313" key="3">
    <source>
        <dbReference type="EMBL" id="QSO49659.1"/>
    </source>
</evidence>
<dbReference type="PANTHER" id="PTHR43032:SF4">
    <property type="entry name" value="OXIDOREDUCTASE MOLYBDOPTERIN-BINDING DOMAIN-CONTAINING PROTEIN"/>
    <property type="match status" value="1"/>
</dbReference>
<keyword evidence="1" id="KW-0812">Transmembrane</keyword>
<dbReference type="Gene3D" id="3.90.420.10">
    <property type="entry name" value="Oxidoreductase, molybdopterin-binding domain"/>
    <property type="match status" value="1"/>
</dbReference>
<accession>A0A9X7W2X9</accession>
<feature type="transmembrane region" description="Helical" evidence="1">
    <location>
        <begin position="7"/>
        <end position="25"/>
    </location>
</feature>
<dbReference type="Pfam" id="PF00174">
    <property type="entry name" value="Oxidored_molyb"/>
    <property type="match status" value="1"/>
</dbReference>
<dbReference type="Proteomes" id="UP000663505">
    <property type="component" value="Chromosome"/>
</dbReference>
<dbReference type="SUPFAM" id="SSF56524">
    <property type="entry name" value="Oxidoreductase molybdopterin-binding domain"/>
    <property type="match status" value="1"/>
</dbReference>
<dbReference type="InterPro" id="IPR016174">
    <property type="entry name" value="Di-haem_cyt_TM"/>
</dbReference>
<name>A0A9X7W2X9_9BACL</name>
<dbReference type="SUPFAM" id="SSF81342">
    <property type="entry name" value="Transmembrane di-heme cytochromes"/>
    <property type="match status" value="1"/>
</dbReference>
<dbReference type="KEGG" id="afx:JZ786_03490"/>
<feature type="transmembrane region" description="Helical" evidence="1">
    <location>
        <begin position="37"/>
        <end position="58"/>
    </location>
</feature>
<keyword evidence="1" id="KW-1133">Transmembrane helix</keyword>
<dbReference type="GO" id="GO:0022904">
    <property type="term" value="P:respiratory electron transport chain"/>
    <property type="evidence" value="ECO:0007669"/>
    <property type="project" value="InterPro"/>
</dbReference>
<dbReference type="EMBL" id="CP071182">
    <property type="protein sequence ID" value="QSO49659.1"/>
    <property type="molecule type" value="Genomic_DNA"/>
</dbReference>
<protein>
    <submittedName>
        <fullName evidence="3">Molybdopterin-dependent oxidoreductase</fullName>
    </submittedName>
</protein>